<sequence>MKIIIVGAGLSGIIAANEIDSAKHEVMLLEKSRSVGGRLATRRIGEGKADHGAQFFTTRTDIFKEITREWQKRGLVKEWFVDHYPRYMAINGMNALMKAEAEEMNVVLNQRVSQFEKKNQKMLVHTEAGSVYEGDTIIYTAPLPQAVEVLEQSDLEISNEFMTNAKSVQYQKCLIALVSLDKSIRVGENGIVTEDLPNGIEKIINNQQKGVSNTPILTVVMDGDWSEKRYDLEDEAIWEEILESFFEWIVEKDAIRSYQIKRWRYAQATSTIEGGFIQVDGLPIYLAGDSFIAPEDHATHTRIESAVLSGKSIADHINKLDNE</sequence>
<proteinExistence type="predicted"/>
<gene>
    <name evidence="2" type="ORF">DFR57_102179</name>
</gene>
<dbReference type="PANTHER" id="PTHR16128">
    <property type="entry name" value="FAD/NAD(P)-BINDING OXIDOREDUCTASE FAMILY PROTEIN"/>
    <property type="match status" value="1"/>
</dbReference>
<dbReference type="RefSeq" id="WP_170132889.1">
    <property type="nucleotide sequence ID" value="NZ_QPJJ01000002.1"/>
</dbReference>
<name>A0A368YFE6_9BACI</name>
<dbReference type="GO" id="GO:0016491">
    <property type="term" value="F:oxidoreductase activity"/>
    <property type="evidence" value="ECO:0007669"/>
    <property type="project" value="InterPro"/>
</dbReference>
<dbReference type="Pfam" id="PF13450">
    <property type="entry name" value="NAD_binding_8"/>
    <property type="match status" value="1"/>
</dbReference>
<dbReference type="InterPro" id="IPR002937">
    <property type="entry name" value="Amino_oxidase"/>
</dbReference>
<dbReference type="SUPFAM" id="SSF51905">
    <property type="entry name" value="FAD/NAD(P)-binding domain"/>
    <property type="match status" value="1"/>
</dbReference>
<dbReference type="InterPro" id="IPR036188">
    <property type="entry name" value="FAD/NAD-bd_sf"/>
</dbReference>
<dbReference type="Gene3D" id="3.90.660.10">
    <property type="match status" value="1"/>
</dbReference>
<evidence type="ECO:0000313" key="2">
    <source>
        <dbReference type="EMBL" id="RCW76904.1"/>
    </source>
</evidence>
<dbReference type="Pfam" id="PF01593">
    <property type="entry name" value="Amino_oxidase"/>
    <property type="match status" value="1"/>
</dbReference>
<evidence type="ECO:0000259" key="1">
    <source>
        <dbReference type="Pfam" id="PF01593"/>
    </source>
</evidence>
<evidence type="ECO:0000313" key="3">
    <source>
        <dbReference type="Proteomes" id="UP000252585"/>
    </source>
</evidence>
<keyword evidence="3" id="KW-1185">Reference proteome</keyword>
<organism evidence="2 3">
    <name type="scientific">Saliterribacillus persicus</name>
    <dbReference type="NCBI Taxonomy" id="930114"/>
    <lineage>
        <taxon>Bacteria</taxon>
        <taxon>Bacillati</taxon>
        <taxon>Bacillota</taxon>
        <taxon>Bacilli</taxon>
        <taxon>Bacillales</taxon>
        <taxon>Bacillaceae</taxon>
        <taxon>Saliterribacillus</taxon>
    </lineage>
</organism>
<dbReference type="PANTHER" id="PTHR16128:SF5">
    <property type="entry name" value="FAD_NAD(P)-BINDING OXIDOREDUCTASE FAMILY PROTEIN"/>
    <property type="match status" value="1"/>
</dbReference>
<feature type="domain" description="Amine oxidase" evidence="1">
    <location>
        <begin position="87"/>
        <end position="317"/>
    </location>
</feature>
<dbReference type="AlphaFoldDB" id="A0A368YFE6"/>
<accession>A0A368YFE6</accession>
<dbReference type="Gene3D" id="3.50.50.60">
    <property type="entry name" value="FAD/NAD(P)-binding domain"/>
    <property type="match status" value="1"/>
</dbReference>
<dbReference type="EMBL" id="QPJJ01000002">
    <property type="protein sequence ID" value="RCW76904.1"/>
    <property type="molecule type" value="Genomic_DNA"/>
</dbReference>
<dbReference type="Proteomes" id="UP000252585">
    <property type="component" value="Unassembled WGS sequence"/>
</dbReference>
<reference evidence="2 3" key="1">
    <citation type="submission" date="2018-07" db="EMBL/GenBank/DDBJ databases">
        <title>Genomic Encyclopedia of Type Strains, Phase IV (KMG-IV): sequencing the most valuable type-strain genomes for metagenomic binning, comparative biology and taxonomic classification.</title>
        <authorList>
            <person name="Goeker M."/>
        </authorList>
    </citation>
    <scope>NUCLEOTIDE SEQUENCE [LARGE SCALE GENOMIC DNA]</scope>
    <source>
        <strain evidence="2 3">DSM 27696</strain>
    </source>
</reference>
<comment type="caution">
    <text evidence="2">The sequence shown here is derived from an EMBL/GenBank/DDBJ whole genome shotgun (WGS) entry which is preliminary data.</text>
</comment>
<protein>
    <recommendedName>
        <fullName evidence="1">Amine oxidase domain-containing protein</fullName>
    </recommendedName>
</protein>